<keyword evidence="7" id="KW-1185">Reference proteome</keyword>
<dbReference type="CDD" id="cd12148">
    <property type="entry name" value="fungal_TF_MHR"/>
    <property type="match status" value="1"/>
</dbReference>
<dbReference type="EMBL" id="LSBJ02000004">
    <property type="protein sequence ID" value="OAQ59910.1"/>
    <property type="molecule type" value="Genomic_DNA"/>
</dbReference>
<feature type="compositionally biased region" description="Polar residues" evidence="5">
    <location>
        <begin position="458"/>
        <end position="471"/>
    </location>
</feature>
<feature type="region of interest" description="Disordered" evidence="5">
    <location>
        <begin position="601"/>
        <end position="620"/>
    </location>
</feature>
<dbReference type="KEGG" id="pchm:VFPPC_14707"/>
<sequence>MEDLASRTIAAKHEQQQQLNLLLLANKFIPDFRLLLPEAPLVMRAIDSFFSCSGKLFHVFSENYILQCYRAVFEEPQVPSEGLKAKVCCLAAVAAVGAQYSPDVISKDVEQGLYNLARHFLEVAMEHEPLHAIKVCTLFSQYNIMNKEMVSLTYVETGLSMCHIYGINNRALRPDFIPTLEWSDLRKTWRTLIFFSSWLSSTLGYISGNTWSAEKRVLADLKVEDPTDISEVVQTEMARICLLKAEILRMHLVFKDLTSPAVHSIKRDLQAWYEELPENLQLEKTAHENVAIGTRRSILHLHMLYLGAIMLLYRRVATQFLQSYAIGGQNSLHMHPRDAFVQQSAEAILAASTSARIVKLLLEDDGVFKHCWLVIFQTYTTCTILLHSVVQKQLHKFQPSEWADDLQRAKDCLAVLAFCGSQDRVAASFHKQLETIYQVVLAYELSTPPTDVAMEMDGQQTSPQTGGTFSPTDGAGRKTRSKSDAHAYLLDIPVDADPAHMRLSFSLLMMLSQPFGDISNKEAAELNLKKHWLTDPSRYEYPQMAERIDWSLETKHMFQWNLDKLNIPSLDSMRAPEQSSSSDESPGSGLSCSLSPASFLGSTEPSGWASAASLTNPVRN</sequence>
<dbReference type="GO" id="GO:0005634">
    <property type="term" value="C:nucleus"/>
    <property type="evidence" value="ECO:0007669"/>
    <property type="project" value="UniProtKB-SubCell"/>
</dbReference>
<keyword evidence="3" id="KW-0238">DNA-binding</keyword>
<keyword evidence="4" id="KW-0539">Nucleus</keyword>
<feature type="region of interest" description="Disordered" evidence="5">
    <location>
        <begin position="572"/>
        <end position="596"/>
    </location>
</feature>
<feature type="compositionally biased region" description="Low complexity" evidence="5">
    <location>
        <begin position="579"/>
        <end position="596"/>
    </location>
</feature>
<name>A0A179F3G3_METCM</name>
<evidence type="ECO:0000313" key="6">
    <source>
        <dbReference type="EMBL" id="OAQ59910.1"/>
    </source>
</evidence>
<protein>
    <submittedName>
        <fullName evidence="6">Nitrate assimilation regulatory protein nirA</fullName>
    </submittedName>
</protein>
<dbReference type="GO" id="GO:0046872">
    <property type="term" value="F:metal ion binding"/>
    <property type="evidence" value="ECO:0007669"/>
    <property type="project" value="UniProtKB-KW"/>
</dbReference>
<dbReference type="GO" id="GO:0003677">
    <property type="term" value="F:DNA binding"/>
    <property type="evidence" value="ECO:0007669"/>
    <property type="project" value="UniProtKB-KW"/>
</dbReference>
<proteinExistence type="predicted"/>
<comment type="caution">
    <text evidence="6">The sequence shown here is derived from an EMBL/GenBank/DDBJ whole genome shotgun (WGS) entry which is preliminary data.</text>
</comment>
<comment type="subcellular location">
    <subcellularLocation>
        <location evidence="1">Nucleus</location>
    </subcellularLocation>
</comment>
<evidence type="ECO:0000256" key="1">
    <source>
        <dbReference type="ARBA" id="ARBA00004123"/>
    </source>
</evidence>
<evidence type="ECO:0000256" key="3">
    <source>
        <dbReference type="ARBA" id="ARBA00023125"/>
    </source>
</evidence>
<dbReference type="GeneID" id="28856469"/>
<feature type="region of interest" description="Disordered" evidence="5">
    <location>
        <begin position="457"/>
        <end position="480"/>
    </location>
</feature>
<evidence type="ECO:0000256" key="2">
    <source>
        <dbReference type="ARBA" id="ARBA00022723"/>
    </source>
</evidence>
<dbReference type="STRING" id="1380566.A0A179F3G3"/>
<dbReference type="PANTHER" id="PTHR46910">
    <property type="entry name" value="TRANSCRIPTION FACTOR PDR1"/>
    <property type="match status" value="1"/>
</dbReference>
<dbReference type="PANTHER" id="PTHR46910:SF3">
    <property type="entry name" value="HALOTOLERANCE PROTEIN 9-RELATED"/>
    <property type="match status" value="1"/>
</dbReference>
<reference evidence="6 7" key="1">
    <citation type="journal article" date="2016" name="PLoS Pathog.">
        <title>Biosynthesis of antibiotic leucinostatins in bio-control fungus Purpureocillium lilacinum and their inhibition on phytophthora revealed by genome mining.</title>
        <authorList>
            <person name="Wang G."/>
            <person name="Liu Z."/>
            <person name="Lin R."/>
            <person name="Li E."/>
            <person name="Mao Z."/>
            <person name="Ling J."/>
            <person name="Yang Y."/>
            <person name="Yin W.B."/>
            <person name="Xie B."/>
        </authorList>
    </citation>
    <scope>NUCLEOTIDE SEQUENCE [LARGE SCALE GENOMIC DNA]</scope>
    <source>
        <strain evidence="6">170</strain>
    </source>
</reference>
<dbReference type="AlphaFoldDB" id="A0A179F3G3"/>
<dbReference type="InterPro" id="IPR050987">
    <property type="entry name" value="AtrR-like"/>
</dbReference>
<accession>A0A179F3G3</accession>
<dbReference type="OrthoDB" id="1919336at2759"/>
<evidence type="ECO:0000256" key="4">
    <source>
        <dbReference type="ARBA" id="ARBA00023242"/>
    </source>
</evidence>
<dbReference type="Proteomes" id="UP000078397">
    <property type="component" value="Unassembled WGS sequence"/>
</dbReference>
<evidence type="ECO:0000256" key="5">
    <source>
        <dbReference type="SAM" id="MobiDB-lite"/>
    </source>
</evidence>
<keyword evidence="2" id="KW-0479">Metal-binding</keyword>
<gene>
    <name evidence="6" type="ORF">VFPPC_14707</name>
</gene>
<dbReference type="RefSeq" id="XP_018137871.1">
    <property type="nucleotide sequence ID" value="XM_018292475.1"/>
</dbReference>
<evidence type="ECO:0000313" key="7">
    <source>
        <dbReference type="Proteomes" id="UP000078397"/>
    </source>
</evidence>
<dbReference type="GO" id="GO:0003700">
    <property type="term" value="F:DNA-binding transcription factor activity"/>
    <property type="evidence" value="ECO:0007669"/>
    <property type="project" value="InterPro"/>
</dbReference>
<organism evidence="6 7">
    <name type="scientific">Pochonia chlamydosporia 170</name>
    <dbReference type="NCBI Taxonomy" id="1380566"/>
    <lineage>
        <taxon>Eukaryota</taxon>
        <taxon>Fungi</taxon>
        <taxon>Dikarya</taxon>
        <taxon>Ascomycota</taxon>
        <taxon>Pezizomycotina</taxon>
        <taxon>Sordariomycetes</taxon>
        <taxon>Hypocreomycetidae</taxon>
        <taxon>Hypocreales</taxon>
        <taxon>Clavicipitaceae</taxon>
        <taxon>Pochonia</taxon>
    </lineage>
</organism>